<evidence type="ECO:0000313" key="2">
    <source>
        <dbReference type="Proteomes" id="UP000570851"/>
    </source>
</evidence>
<dbReference type="Proteomes" id="UP000570851">
    <property type="component" value="Unassembled WGS sequence"/>
</dbReference>
<evidence type="ECO:0000313" key="1">
    <source>
        <dbReference type="EMBL" id="MBC1303427.1"/>
    </source>
</evidence>
<dbReference type="RefSeq" id="WP_153228484.1">
    <property type="nucleotide sequence ID" value="NZ_JACKZP010000062.1"/>
</dbReference>
<sequence length="63" mass="7360">MTKVNQCVFEILKKIELNLSDRQFYHFQRSANSSILIKIGLTQPVRNFGNSTCHSLTFKLMLR</sequence>
<name>A0ABR6SAI7_ANAVA</name>
<protein>
    <submittedName>
        <fullName evidence="1">Uncharacterized protein</fullName>
    </submittedName>
</protein>
<dbReference type="EMBL" id="JACKZP010000062">
    <property type="protein sequence ID" value="MBC1303427.1"/>
    <property type="molecule type" value="Genomic_DNA"/>
</dbReference>
<proteinExistence type="predicted"/>
<reference evidence="1 2" key="1">
    <citation type="submission" date="2019-11" db="EMBL/GenBank/DDBJ databases">
        <title>Comparison of genomes from free-living endosymbiotic cyanobacteria isolated from Azolla.</title>
        <authorList>
            <person name="Thiel T."/>
            <person name="Pratte B."/>
        </authorList>
    </citation>
    <scope>NUCLEOTIDE SEQUENCE [LARGE SCALE GENOMIC DNA]</scope>
    <source>
        <strain evidence="1 2">N2B</strain>
    </source>
</reference>
<accession>A0ABR6SAI7</accession>
<organism evidence="1 2">
    <name type="scientific">Trichormus variabilis N2B</name>
    <dbReference type="NCBI Taxonomy" id="2681315"/>
    <lineage>
        <taxon>Bacteria</taxon>
        <taxon>Bacillati</taxon>
        <taxon>Cyanobacteriota</taxon>
        <taxon>Cyanophyceae</taxon>
        <taxon>Nostocales</taxon>
        <taxon>Nostocaceae</taxon>
        <taxon>Trichormus</taxon>
    </lineage>
</organism>
<keyword evidence="2" id="KW-1185">Reference proteome</keyword>
<gene>
    <name evidence="1" type="ORF">GNE12_16060</name>
</gene>
<comment type="caution">
    <text evidence="1">The sequence shown here is derived from an EMBL/GenBank/DDBJ whole genome shotgun (WGS) entry which is preliminary data.</text>
</comment>